<evidence type="ECO:0000256" key="5">
    <source>
        <dbReference type="ARBA" id="ARBA00022691"/>
    </source>
</evidence>
<dbReference type="InterPro" id="IPR002052">
    <property type="entry name" value="DNA_methylase_N6_adenine_CS"/>
</dbReference>
<dbReference type="GO" id="GO:0003677">
    <property type="term" value="F:DNA binding"/>
    <property type="evidence" value="ECO:0007669"/>
    <property type="project" value="InterPro"/>
</dbReference>
<evidence type="ECO:0000313" key="9">
    <source>
        <dbReference type="EMBL" id="PJM73853.1"/>
    </source>
</evidence>
<dbReference type="AlphaFoldDB" id="A0A2M9HAK7"/>
<evidence type="ECO:0000313" key="10">
    <source>
        <dbReference type="Proteomes" id="UP000229095"/>
    </source>
</evidence>
<dbReference type="Gene3D" id="1.20.1260.30">
    <property type="match status" value="1"/>
</dbReference>
<keyword evidence="4 9" id="KW-0808">Transferase</keyword>
<feature type="domain" description="DNA methylase adenine-specific" evidence="8">
    <location>
        <begin position="179"/>
        <end position="497"/>
    </location>
</feature>
<evidence type="ECO:0000256" key="4">
    <source>
        <dbReference type="ARBA" id="ARBA00022679"/>
    </source>
</evidence>
<dbReference type="InterPro" id="IPR029063">
    <property type="entry name" value="SAM-dependent_MTases_sf"/>
</dbReference>
<dbReference type="Gene3D" id="3.40.50.150">
    <property type="entry name" value="Vaccinia Virus protein VP39"/>
    <property type="match status" value="1"/>
</dbReference>
<dbReference type="OrthoDB" id="9784823at2"/>
<dbReference type="InterPro" id="IPR051537">
    <property type="entry name" value="DNA_Adenine_Mtase"/>
</dbReference>
<dbReference type="PANTHER" id="PTHR42933:SF1">
    <property type="entry name" value="SITE-SPECIFIC DNA-METHYLTRANSFERASE (ADENINE-SPECIFIC)"/>
    <property type="match status" value="1"/>
</dbReference>
<comment type="caution">
    <text evidence="9">The sequence shown here is derived from an EMBL/GenBank/DDBJ whole genome shotgun (WGS) entry which is preliminary data.</text>
</comment>
<dbReference type="SUPFAM" id="SSF53335">
    <property type="entry name" value="S-adenosyl-L-methionine-dependent methyltransferases"/>
    <property type="match status" value="1"/>
</dbReference>
<dbReference type="GO" id="GO:0008170">
    <property type="term" value="F:N-methyltransferase activity"/>
    <property type="evidence" value="ECO:0007669"/>
    <property type="project" value="InterPro"/>
</dbReference>
<comment type="catalytic activity">
    <reaction evidence="7">
        <text>a 2'-deoxyadenosine in DNA + S-adenosyl-L-methionine = an N(6)-methyl-2'-deoxyadenosine in DNA + S-adenosyl-L-homocysteine + H(+)</text>
        <dbReference type="Rhea" id="RHEA:15197"/>
        <dbReference type="Rhea" id="RHEA-COMP:12418"/>
        <dbReference type="Rhea" id="RHEA-COMP:12419"/>
        <dbReference type="ChEBI" id="CHEBI:15378"/>
        <dbReference type="ChEBI" id="CHEBI:57856"/>
        <dbReference type="ChEBI" id="CHEBI:59789"/>
        <dbReference type="ChEBI" id="CHEBI:90615"/>
        <dbReference type="ChEBI" id="CHEBI:90616"/>
        <dbReference type="EC" id="2.1.1.72"/>
    </reaction>
</comment>
<dbReference type="RefSeq" id="WP_100509999.1">
    <property type="nucleotide sequence ID" value="NZ_PEBI01000001.1"/>
</dbReference>
<evidence type="ECO:0000256" key="2">
    <source>
        <dbReference type="ARBA" id="ARBA00011900"/>
    </source>
</evidence>
<dbReference type="REBASE" id="245763">
    <property type="entry name" value="M.BspTRE1ORF1395P"/>
</dbReference>
<evidence type="ECO:0000256" key="6">
    <source>
        <dbReference type="ARBA" id="ARBA00022747"/>
    </source>
</evidence>
<dbReference type="CDD" id="cd02440">
    <property type="entry name" value="AdoMet_MTases"/>
    <property type="match status" value="1"/>
</dbReference>
<protein>
    <recommendedName>
        <fullName evidence="2">site-specific DNA-methyltransferase (adenine-specific)</fullName>
        <ecNumber evidence="2">2.1.1.72</ecNumber>
    </recommendedName>
</protein>
<name>A0A2M9HAK7_9BIFI</name>
<dbReference type="PRINTS" id="PR00507">
    <property type="entry name" value="N12N6MTFRASE"/>
</dbReference>
<evidence type="ECO:0000259" key="8">
    <source>
        <dbReference type="Pfam" id="PF02384"/>
    </source>
</evidence>
<dbReference type="GO" id="GO:0009307">
    <property type="term" value="P:DNA restriction-modification system"/>
    <property type="evidence" value="ECO:0007669"/>
    <property type="project" value="UniProtKB-KW"/>
</dbReference>
<dbReference type="Proteomes" id="UP000229095">
    <property type="component" value="Unassembled WGS sequence"/>
</dbReference>
<sequence length="542" mass="61012">MNTVILNDTLAMIDKLKTVCANYGLANDSSEYKIITEAFLYKYLNDRMLYEFTKLPEFADCDDTAAIEERFRGLDDADRDMIQQLELGTVAYVRPEWMVSSLFNRQNTDDFAQRFDEALLGIAQDNVEVYSVKAGNAAITLFQGVSRFIVEENKRNGFCAALINALSDFSFADAFSQGYDFFSQVFEYLIKDYNKDSGSYGEYFTPHAIANIMARILAPDGDKNVTVYDPAAGSGTLVLALAHQIGENNCTTYTQDRSQKANEFMRLNLILNGLVGSLENVVHDDTLVSPRHLAADGRSLQRFDYIVSNPPFKCDFSDTRDTLASEKYAQRFWAGVPKVPAKTPEKMAIYLMFIQHILYSLKPGGKAAIVVPTGFLTAKSKIELAIRTKMIESGMLRGVVSMPSNIFANTGTNVSILFVDSSKRYDHALLVDASKLGTKEKVGKNQRTVLSDDEIERIISVFNGMEEQDDFSVLADYTAIAEKRYSFSAGQYFEVKIEYENITPKQFQAEMAEHTDKLRDLWAEGERLQHEIEEQMKAVRIA</sequence>
<organism evidence="9 10">
    <name type="scientific">Bifidobacterium primatium</name>
    <dbReference type="NCBI Taxonomy" id="2045438"/>
    <lineage>
        <taxon>Bacteria</taxon>
        <taxon>Bacillati</taxon>
        <taxon>Actinomycetota</taxon>
        <taxon>Actinomycetes</taxon>
        <taxon>Bifidobacteriales</taxon>
        <taxon>Bifidobacteriaceae</taxon>
        <taxon>Bifidobacterium</taxon>
    </lineage>
</organism>
<dbReference type="Pfam" id="PF02384">
    <property type="entry name" value="N6_Mtase"/>
    <property type="match status" value="1"/>
</dbReference>
<evidence type="ECO:0000256" key="3">
    <source>
        <dbReference type="ARBA" id="ARBA00022603"/>
    </source>
</evidence>
<dbReference type="InterPro" id="IPR003356">
    <property type="entry name" value="DNA_methylase_A-5"/>
</dbReference>
<dbReference type="PANTHER" id="PTHR42933">
    <property type="entry name" value="SLR6095 PROTEIN"/>
    <property type="match status" value="1"/>
</dbReference>
<comment type="similarity">
    <text evidence="1">Belongs to the N(4)/N(6)-methyltransferase family.</text>
</comment>
<dbReference type="PROSITE" id="PS00092">
    <property type="entry name" value="N6_MTASE"/>
    <property type="match status" value="1"/>
</dbReference>
<gene>
    <name evidence="9" type="ORF">CS006_01395</name>
</gene>
<accession>A0A2M9HAK7</accession>
<evidence type="ECO:0000256" key="7">
    <source>
        <dbReference type="ARBA" id="ARBA00047942"/>
    </source>
</evidence>
<dbReference type="GO" id="GO:0009007">
    <property type="term" value="F:site-specific DNA-methyltransferase (adenine-specific) activity"/>
    <property type="evidence" value="ECO:0007669"/>
    <property type="project" value="UniProtKB-EC"/>
</dbReference>
<keyword evidence="6" id="KW-0680">Restriction system</keyword>
<dbReference type="EC" id="2.1.1.72" evidence="2"/>
<dbReference type="InterPro" id="IPR038333">
    <property type="entry name" value="T1MK-like_N_sf"/>
</dbReference>
<proteinExistence type="inferred from homology"/>
<keyword evidence="3 9" id="KW-0489">Methyltransferase</keyword>
<reference evidence="9 10" key="1">
    <citation type="submission" date="2017-10" db="EMBL/GenBank/DDBJ databases">
        <title>Draft genome sequences of strains TRE 1, TRE 9, TRE H and TRI 7, isolated from tamarins, belonging to four potential novel Bifidobacterium species.</title>
        <authorList>
            <person name="Mattarelli P."/>
            <person name="Modesto M."/>
            <person name="Puglisi E."/>
            <person name="Morelli L."/>
            <person name="Spezio C."/>
            <person name="Bonetti A."/>
            <person name="Sandri C."/>
        </authorList>
    </citation>
    <scope>NUCLEOTIDE SEQUENCE [LARGE SCALE GENOMIC DNA]</scope>
    <source>
        <strain evidence="10">TRE1</strain>
    </source>
</reference>
<dbReference type="EMBL" id="PEBI01000001">
    <property type="protein sequence ID" value="PJM73853.1"/>
    <property type="molecule type" value="Genomic_DNA"/>
</dbReference>
<dbReference type="GO" id="GO:0032259">
    <property type="term" value="P:methylation"/>
    <property type="evidence" value="ECO:0007669"/>
    <property type="project" value="UniProtKB-KW"/>
</dbReference>
<keyword evidence="5" id="KW-0949">S-adenosyl-L-methionine</keyword>
<keyword evidence="10" id="KW-1185">Reference proteome</keyword>
<evidence type="ECO:0000256" key="1">
    <source>
        <dbReference type="ARBA" id="ARBA00006594"/>
    </source>
</evidence>